<name>A0A1X0RCI8_RHIZD</name>
<dbReference type="PRINTS" id="PR00320">
    <property type="entry name" value="GPROTEINBRPT"/>
</dbReference>
<dbReference type="AlphaFoldDB" id="A0A1X0RCI8"/>
<evidence type="ECO:0000256" key="3">
    <source>
        <dbReference type="PROSITE-ProRule" id="PRU00221"/>
    </source>
</evidence>
<sequence length="326" mass="37102">MNDPNQFELAEPPLDGITNICFNQEDPKYLLASSWDKTLRLYDTAVNHLVCKFENEAALLDCCFMNDSVAFSGGVDHRVKKYDLNTKTDIVLGEHGGGVRCVEWSSLTNCLYTGSWDTTLQLWDPRSQASQQKVVLPNKVFSMDLLNNTLAVAMADRHIHIYDTRNMKEPWQVRDTTLKYMLKCIRLMPRAEGFACSSIEGRVALEFFEPVREDKRYAFKLHRQTINDTEVVYPVNALAFHPIYGTFASGGSDCIVNVWDGVNRKRVKQLPGYPDEIASLAFNRDGSVLAIASSYTFDEGERDHAPDTIFIRQMQDVEVRPRVINQ</sequence>
<dbReference type="PROSITE" id="PS50294">
    <property type="entry name" value="WD_REPEATS_REGION"/>
    <property type="match status" value="1"/>
</dbReference>
<evidence type="ECO:0000256" key="1">
    <source>
        <dbReference type="ARBA" id="ARBA00022574"/>
    </source>
</evidence>
<feature type="repeat" description="WD" evidence="3">
    <location>
        <begin position="235"/>
        <end position="269"/>
    </location>
</feature>
<proteinExistence type="predicted"/>
<evidence type="ECO:0000313" key="4">
    <source>
        <dbReference type="EMBL" id="ORE09755.1"/>
    </source>
</evidence>
<gene>
    <name evidence="4" type="ORF">BCV72DRAFT_318220</name>
</gene>
<dbReference type="OrthoDB" id="10262475at2759"/>
<dbReference type="Proteomes" id="UP000242414">
    <property type="component" value="Unassembled WGS sequence"/>
</dbReference>
<dbReference type="Pfam" id="PF00400">
    <property type="entry name" value="WD40"/>
    <property type="match status" value="3"/>
</dbReference>
<dbReference type="PROSITE" id="PS50082">
    <property type="entry name" value="WD_REPEATS_2"/>
    <property type="match status" value="2"/>
</dbReference>
<dbReference type="InterPro" id="IPR020472">
    <property type="entry name" value="WD40_PAC1"/>
</dbReference>
<dbReference type="InterPro" id="IPR001680">
    <property type="entry name" value="WD40_rpt"/>
</dbReference>
<dbReference type="SUPFAM" id="SSF50978">
    <property type="entry name" value="WD40 repeat-like"/>
    <property type="match status" value="1"/>
</dbReference>
<dbReference type="InterPro" id="IPR036322">
    <property type="entry name" value="WD40_repeat_dom_sf"/>
</dbReference>
<dbReference type="VEuPathDB" id="FungiDB:BCV72DRAFT_318220"/>
<feature type="repeat" description="WD" evidence="3">
    <location>
        <begin position="92"/>
        <end position="133"/>
    </location>
</feature>
<dbReference type="InterPro" id="IPR015943">
    <property type="entry name" value="WD40/YVTN_repeat-like_dom_sf"/>
</dbReference>
<accession>A0A1X0RCI8</accession>
<dbReference type="PANTHER" id="PTHR10971">
    <property type="entry name" value="MRNA EXPORT FACTOR AND BUB3"/>
    <property type="match status" value="1"/>
</dbReference>
<dbReference type="Gene3D" id="2.130.10.10">
    <property type="entry name" value="YVTN repeat-like/Quinoprotein amine dehydrogenase"/>
    <property type="match status" value="1"/>
</dbReference>
<keyword evidence="1 3" id="KW-0853">WD repeat</keyword>
<reference evidence="4" key="1">
    <citation type="journal article" date="2016" name="Proc. Natl. Acad. Sci. U.S.A.">
        <title>Lipid metabolic changes in an early divergent fungus govern the establishment of a mutualistic symbiosis with endobacteria.</title>
        <authorList>
            <person name="Lastovetsky O.A."/>
            <person name="Gaspar M.L."/>
            <person name="Mondo S.J."/>
            <person name="LaButti K.M."/>
            <person name="Sandor L."/>
            <person name="Grigoriev I.V."/>
            <person name="Henry S.A."/>
            <person name="Pawlowska T.E."/>
        </authorList>
    </citation>
    <scope>NUCLEOTIDE SEQUENCE [LARGE SCALE GENOMIC DNA]</scope>
    <source>
        <strain evidence="4">ATCC 52814</strain>
    </source>
</reference>
<protein>
    <submittedName>
        <fullName evidence="4">WD40 repeat-like protein</fullName>
    </submittedName>
</protein>
<dbReference type="EMBL" id="KV921872">
    <property type="protein sequence ID" value="ORE09755.1"/>
    <property type="molecule type" value="Genomic_DNA"/>
</dbReference>
<evidence type="ECO:0000256" key="2">
    <source>
        <dbReference type="ARBA" id="ARBA00022737"/>
    </source>
</evidence>
<dbReference type="SMART" id="SM00320">
    <property type="entry name" value="WD40"/>
    <property type="match status" value="6"/>
</dbReference>
<organism evidence="4">
    <name type="scientific">Rhizopus microsporus var. microsporus</name>
    <dbReference type="NCBI Taxonomy" id="86635"/>
    <lineage>
        <taxon>Eukaryota</taxon>
        <taxon>Fungi</taxon>
        <taxon>Fungi incertae sedis</taxon>
        <taxon>Mucoromycota</taxon>
        <taxon>Mucoromycotina</taxon>
        <taxon>Mucoromycetes</taxon>
        <taxon>Mucorales</taxon>
        <taxon>Mucorineae</taxon>
        <taxon>Rhizopodaceae</taxon>
        <taxon>Rhizopus</taxon>
    </lineage>
</organism>
<keyword evidence="2" id="KW-0677">Repeat</keyword>